<evidence type="ECO:0000313" key="1">
    <source>
        <dbReference type="EMBL" id="JAE32237.1"/>
    </source>
</evidence>
<organism evidence="1">
    <name type="scientific">Arundo donax</name>
    <name type="common">Giant reed</name>
    <name type="synonym">Donax arundinaceus</name>
    <dbReference type="NCBI Taxonomy" id="35708"/>
    <lineage>
        <taxon>Eukaryota</taxon>
        <taxon>Viridiplantae</taxon>
        <taxon>Streptophyta</taxon>
        <taxon>Embryophyta</taxon>
        <taxon>Tracheophyta</taxon>
        <taxon>Spermatophyta</taxon>
        <taxon>Magnoliopsida</taxon>
        <taxon>Liliopsida</taxon>
        <taxon>Poales</taxon>
        <taxon>Poaceae</taxon>
        <taxon>PACMAD clade</taxon>
        <taxon>Arundinoideae</taxon>
        <taxon>Arundineae</taxon>
        <taxon>Arundo</taxon>
    </lineage>
</organism>
<dbReference type="AlphaFoldDB" id="A0A0A9H671"/>
<reference evidence="1" key="2">
    <citation type="journal article" date="2015" name="Data Brief">
        <title>Shoot transcriptome of the giant reed, Arundo donax.</title>
        <authorList>
            <person name="Barrero R.A."/>
            <person name="Guerrero F.D."/>
            <person name="Moolhuijzen P."/>
            <person name="Goolsby J.A."/>
            <person name="Tidwell J."/>
            <person name="Bellgard S.E."/>
            <person name="Bellgard M.I."/>
        </authorList>
    </citation>
    <scope>NUCLEOTIDE SEQUENCE</scope>
    <source>
        <tissue evidence="1">Shoot tissue taken approximately 20 cm above the soil surface</tissue>
    </source>
</reference>
<accession>A0A0A9H671</accession>
<proteinExistence type="predicted"/>
<dbReference type="EMBL" id="GBRH01165659">
    <property type="protein sequence ID" value="JAE32237.1"/>
    <property type="molecule type" value="Transcribed_RNA"/>
</dbReference>
<name>A0A0A9H671_ARUDO</name>
<protein>
    <submittedName>
        <fullName evidence="1">Uncharacterized protein</fullName>
    </submittedName>
</protein>
<reference evidence="1" key="1">
    <citation type="submission" date="2014-09" db="EMBL/GenBank/DDBJ databases">
        <authorList>
            <person name="Magalhaes I.L.F."/>
            <person name="Oliveira U."/>
            <person name="Santos F.R."/>
            <person name="Vidigal T.H.D.A."/>
            <person name="Brescovit A.D."/>
            <person name="Santos A.J."/>
        </authorList>
    </citation>
    <scope>NUCLEOTIDE SEQUENCE</scope>
    <source>
        <tissue evidence="1">Shoot tissue taken approximately 20 cm above the soil surface</tissue>
    </source>
</reference>
<sequence length="49" mass="5818">MPHLKKQVLKRINFFCVFATYTMTCWCTSENRQFADGNYQTVVICQNTH</sequence>